<feature type="region of interest" description="Disordered" evidence="1">
    <location>
        <begin position="307"/>
        <end position="342"/>
    </location>
</feature>
<organism evidence="3 4">
    <name type="scientific">Agromyces aurantiacus</name>
    <dbReference type="NCBI Taxonomy" id="165814"/>
    <lineage>
        <taxon>Bacteria</taxon>
        <taxon>Bacillati</taxon>
        <taxon>Actinomycetota</taxon>
        <taxon>Actinomycetes</taxon>
        <taxon>Micrococcales</taxon>
        <taxon>Microbacteriaceae</taxon>
        <taxon>Agromyces</taxon>
    </lineage>
</organism>
<keyword evidence="2" id="KW-0732">Signal</keyword>
<evidence type="ECO:0000313" key="3">
    <source>
        <dbReference type="EMBL" id="MFC4827841.1"/>
    </source>
</evidence>
<comment type="caution">
    <text evidence="3">The sequence shown here is derived from an EMBL/GenBank/DDBJ whole genome shotgun (WGS) entry which is preliminary data.</text>
</comment>
<name>A0ABV9R319_9MICO</name>
<feature type="region of interest" description="Disordered" evidence="1">
    <location>
        <begin position="39"/>
        <end position="68"/>
    </location>
</feature>
<dbReference type="RefSeq" id="WP_204395967.1">
    <property type="nucleotide sequence ID" value="NZ_JAFBBW010000001.1"/>
</dbReference>
<keyword evidence="4" id="KW-1185">Reference proteome</keyword>
<dbReference type="Proteomes" id="UP001595960">
    <property type="component" value="Unassembled WGS sequence"/>
</dbReference>
<evidence type="ECO:0000313" key="4">
    <source>
        <dbReference type="Proteomes" id="UP001595960"/>
    </source>
</evidence>
<protein>
    <submittedName>
        <fullName evidence="3">Heavy-metal-associated domain-containing protein</fullName>
    </submittedName>
</protein>
<dbReference type="EMBL" id="JBHSJC010000001">
    <property type="protein sequence ID" value="MFC4827841.1"/>
    <property type="molecule type" value="Genomic_DNA"/>
</dbReference>
<reference evidence="4" key="1">
    <citation type="journal article" date="2019" name="Int. J. Syst. Evol. Microbiol.">
        <title>The Global Catalogue of Microorganisms (GCM) 10K type strain sequencing project: providing services to taxonomists for standard genome sequencing and annotation.</title>
        <authorList>
            <consortium name="The Broad Institute Genomics Platform"/>
            <consortium name="The Broad Institute Genome Sequencing Center for Infectious Disease"/>
            <person name="Wu L."/>
            <person name="Ma J."/>
        </authorList>
    </citation>
    <scope>NUCLEOTIDE SEQUENCE [LARGE SCALE GENOMIC DNA]</scope>
    <source>
        <strain evidence="4">CGMCC 1.12192</strain>
    </source>
</reference>
<proteinExistence type="predicted"/>
<feature type="chain" id="PRO_5047067879" evidence="2">
    <location>
        <begin position="36"/>
        <end position="342"/>
    </location>
</feature>
<accession>A0ABV9R319</accession>
<sequence>MHTAAKLGLYAAGAAAVFAVALTAAPLIIPADASAAWTSNEDEHMDTTDAGHGGHGAAAASASPADDVRGLSVSHSGYTLTSLSAPGEAGEQGELAFRITDAAGDPLTDYETSHEKDLHLIVVRADGANFRHVHPRHDGDGGWSIPFAFDAAGTYRVFADFVPSEHGETVTLTSTVDVAGGFAPAPITADRAITTVDGLTVEVEGELVSGAESELTFTVTRDGEPVTTLEPYLGAYGHLVALRQGDLAYLHVHPMGEPGDGETEPGPEIAFMATAPTAGRYLLYLDLQLDGQVRTVPFVLTASAGSTDAAGDHAHDGGESHDAPAEEGTDTHGDTDSHGEGH</sequence>
<gene>
    <name evidence="3" type="ORF">ACFPER_03505</name>
</gene>
<evidence type="ECO:0000256" key="1">
    <source>
        <dbReference type="SAM" id="MobiDB-lite"/>
    </source>
</evidence>
<feature type="signal peptide" evidence="2">
    <location>
        <begin position="1"/>
        <end position="35"/>
    </location>
</feature>
<evidence type="ECO:0000256" key="2">
    <source>
        <dbReference type="SAM" id="SignalP"/>
    </source>
</evidence>
<feature type="compositionally biased region" description="Basic and acidic residues" evidence="1">
    <location>
        <begin position="310"/>
        <end position="342"/>
    </location>
</feature>